<proteinExistence type="predicted"/>
<accession>A0A426YLN8</accession>
<protein>
    <submittedName>
        <fullName evidence="1">Uncharacterized protein</fullName>
    </submittedName>
</protein>
<evidence type="ECO:0000313" key="1">
    <source>
        <dbReference type="EMBL" id="RRT52629.1"/>
    </source>
</evidence>
<reference evidence="1 2" key="1">
    <citation type="journal article" date="2014" name="Agronomy (Basel)">
        <title>A Draft Genome Sequence for Ensete ventricosum, the Drought-Tolerant Tree Against Hunger.</title>
        <authorList>
            <person name="Harrison J."/>
            <person name="Moore K.A."/>
            <person name="Paszkiewicz K."/>
            <person name="Jones T."/>
            <person name="Grant M."/>
            <person name="Ambacheew D."/>
            <person name="Muzemil S."/>
            <person name="Studholme D.J."/>
        </authorList>
    </citation>
    <scope>NUCLEOTIDE SEQUENCE [LARGE SCALE GENOMIC DNA]</scope>
</reference>
<dbReference type="AlphaFoldDB" id="A0A426YLN8"/>
<comment type="caution">
    <text evidence="1">The sequence shown here is derived from an EMBL/GenBank/DDBJ whole genome shotgun (WGS) entry which is preliminary data.</text>
</comment>
<name>A0A426YLN8_ENSVE</name>
<feature type="non-terminal residue" evidence="1">
    <location>
        <position position="1"/>
    </location>
</feature>
<gene>
    <name evidence="1" type="ORF">B296_00032423</name>
</gene>
<sequence>ACRKFAGSSQRMIGGLLGVHRELTEGDREFAGSSSMGAYRECVGGLPEDNRDSLKVRQRLPGRSRGMLGRSQVRELGWGLDDAVGTRREIIENSSKVSGACREFVGNSPKVSGAYREFIGSLLRVIGGLLGVRRSTPKVIESLPGVRWELADGDRELARNAPVVH</sequence>
<dbReference type="Proteomes" id="UP000287651">
    <property type="component" value="Unassembled WGS sequence"/>
</dbReference>
<evidence type="ECO:0000313" key="2">
    <source>
        <dbReference type="Proteomes" id="UP000287651"/>
    </source>
</evidence>
<dbReference type="EMBL" id="AMZH03011572">
    <property type="protein sequence ID" value="RRT52629.1"/>
    <property type="molecule type" value="Genomic_DNA"/>
</dbReference>
<organism evidence="1 2">
    <name type="scientific">Ensete ventricosum</name>
    <name type="common">Abyssinian banana</name>
    <name type="synonym">Musa ensete</name>
    <dbReference type="NCBI Taxonomy" id="4639"/>
    <lineage>
        <taxon>Eukaryota</taxon>
        <taxon>Viridiplantae</taxon>
        <taxon>Streptophyta</taxon>
        <taxon>Embryophyta</taxon>
        <taxon>Tracheophyta</taxon>
        <taxon>Spermatophyta</taxon>
        <taxon>Magnoliopsida</taxon>
        <taxon>Liliopsida</taxon>
        <taxon>Zingiberales</taxon>
        <taxon>Musaceae</taxon>
        <taxon>Ensete</taxon>
    </lineage>
</organism>